<comment type="caution">
    <text evidence="9">The sequence shown here is derived from an EMBL/GenBank/DDBJ whole genome shotgun (WGS) entry which is preliminary data.</text>
</comment>
<dbReference type="PANTHER" id="PTHR33884">
    <property type="entry name" value="UPF0410 PROTEIN YMGE"/>
    <property type="match status" value="1"/>
</dbReference>
<feature type="transmembrane region" description="Helical" evidence="7">
    <location>
        <begin position="74"/>
        <end position="97"/>
    </location>
</feature>
<protein>
    <submittedName>
        <fullName evidence="9">Membrane protein YeaQ/YmgE (Transglycosylase-associated protein family)</fullName>
    </submittedName>
</protein>
<feature type="signal peptide" evidence="8">
    <location>
        <begin position="1"/>
        <end position="31"/>
    </location>
</feature>
<sequence length="128" mass="12785">MKTQKSRGSRRPMARLMAVALPLVTAGPALAQDETAQAVGTLQGGFIGLLIVVVIGAVVGWVASLIVKGSGSGFLGDVLFGIGGSILAGYVLPLLGISIGGTLGSLIAAVIGAVALILIVRLIRKAAR</sequence>
<evidence type="ECO:0000256" key="8">
    <source>
        <dbReference type="SAM" id="SignalP"/>
    </source>
</evidence>
<evidence type="ECO:0000313" key="9">
    <source>
        <dbReference type="EMBL" id="MEX5729158.1"/>
    </source>
</evidence>
<evidence type="ECO:0000256" key="3">
    <source>
        <dbReference type="ARBA" id="ARBA00022475"/>
    </source>
</evidence>
<keyword evidence="10" id="KW-1185">Reference proteome</keyword>
<dbReference type="Pfam" id="PF04226">
    <property type="entry name" value="Transgly_assoc"/>
    <property type="match status" value="1"/>
</dbReference>
<evidence type="ECO:0000256" key="6">
    <source>
        <dbReference type="ARBA" id="ARBA00023136"/>
    </source>
</evidence>
<feature type="transmembrane region" description="Helical" evidence="7">
    <location>
        <begin position="103"/>
        <end position="123"/>
    </location>
</feature>
<reference evidence="9 10" key="1">
    <citation type="submission" date="2024-06" db="EMBL/GenBank/DDBJ databases">
        <title>Genome of Rhodovulum iodosum, a marine photoferrotroph.</title>
        <authorList>
            <person name="Bianchini G."/>
            <person name="Nikeleit V."/>
            <person name="Kappler A."/>
            <person name="Bryce C."/>
            <person name="Sanchez-Baracaldo P."/>
        </authorList>
    </citation>
    <scope>NUCLEOTIDE SEQUENCE [LARGE SCALE GENOMIC DNA]</scope>
    <source>
        <strain evidence="9 10">UT/N1</strain>
    </source>
</reference>
<evidence type="ECO:0000256" key="7">
    <source>
        <dbReference type="SAM" id="Phobius"/>
    </source>
</evidence>
<evidence type="ECO:0000256" key="5">
    <source>
        <dbReference type="ARBA" id="ARBA00022989"/>
    </source>
</evidence>
<evidence type="ECO:0000256" key="4">
    <source>
        <dbReference type="ARBA" id="ARBA00022692"/>
    </source>
</evidence>
<comment type="similarity">
    <text evidence="2">Belongs to the UPF0410 family.</text>
</comment>
<keyword evidence="5 7" id="KW-1133">Transmembrane helix</keyword>
<feature type="chain" id="PRO_5045257298" evidence="8">
    <location>
        <begin position="32"/>
        <end position="128"/>
    </location>
</feature>
<organism evidence="9 10">
    <name type="scientific">Rhodovulum iodosum</name>
    <dbReference type="NCBI Taxonomy" id="68291"/>
    <lineage>
        <taxon>Bacteria</taxon>
        <taxon>Pseudomonadati</taxon>
        <taxon>Pseudomonadota</taxon>
        <taxon>Alphaproteobacteria</taxon>
        <taxon>Rhodobacterales</taxon>
        <taxon>Paracoccaceae</taxon>
        <taxon>Rhodovulum</taxon>
    </lineage>
</organism>
<dbReference type="InterPro" id="IPR007341">
    <property type="entry name" value="Transgly_assoc"/>
</dbReference>
<keyword evidence="6 7" id="KW-0472">Membrane</keyword>
<accession>A0ABV3XVR6</accession>
<comment type="subcellular location">
    <subcellularLocation>
        <location evidence="1">Cell membrane</location>
        <topology evidence="1">Multi-pass membrane protein</topology>
    </subcellularLocation>
</comment>
<keyword evidence="8" id="KW-0732">Signal</keyword>
<keyword evidence="3" id="KW-1003">Cell membrane</keyword>
<evidence type="ECO:0000256" key="2">
    <source>
        <dbReference type="ARBA" id="ARBA00011006"/>
    </source>
</evidence>
<dbReference type="Proteomes" id="UP001560019">
    <property type="component" value="Unassembled WGS sequence"/>
</dbReference>
<name>A0ABV3XVR6_9RHOB</name>
<dbReference type="EMBL" id="JBEHHI010000002">
    <property type="protein sequence ID" value="MEX5729158.1"/>
    <property type="molecule type" value="Genomic_DNA"/>
</dbReference>
<proteinExistence type="inferred from homology"/>
<evidence type="ECO:0000313" key="10">
    <source>
        <dbReference type="Proteomes" id="UP001560019"/>
    </source>
</evidence>
<dbReference type="PANTHER" id="PTHR33884:SF3">
    <property type="entry name" value="UPF0410 PROTEIN YMGE"/>
    <property type="match status" value="1"/>
</dbReference>
<feature type="transmembrane region" description="Helical" evidence="7">
    <location>
        <begin position="47"/>
        <end position="67"/>
    </location>
</feature>
<gene>
    <name evidence="9" type="ORF">Ga0609869_002511</name>
</gene>
<evidence type="ECO:0000256" key="1">
    <source>
        <dbReference type="ARBA" id="ARBA00004651"/>
    </source>
</evidence>
<keyword evidence="4 7" id="KW-0812">Transmembrane</keyword>